<proteinExistence type="predicted"/>
<name>A0A1H2AVZ2_MUCMA</name>
<sequence length="35" mass="3991">MLLCLTNTLKNEALNIAKGIFINIKITTFDAYYLL</sequence>
<keyword evidence="2" id="KW-1185">Reference proteome</keyword>
<reference evidence="1 2" key="1">
    <citation type="submission" date="2016-10" db="EMBL/GenBank/DDBJ databases">
        <authorList>
            <person name="de Groot N.N."/>
        </authorList>
    </citation>
    <scope>NUCLEOTIDE SEQUENCE [LARGE SCALE GENOMIC DNA]</scope>
    <source>
        <strain evidence="1 2">MP1X4</strain>
    </source>
</reference>
<dbReference type="Proteomes" id="UP000199679">
    <property type="component" value="Chromosome I"/>
</dbReference>
<evidence type="ECO:0000313" key="2">
    <source>
        <dbReference type="Proteomes" id="UP000199679"/>
    </source>
</evidence>
<dbReference type="EMBL" id="LT629740">
    <property type="protein sequence ID" value="SDT50158.1"/>
    <property type="molecule type" value="Genomic_DNA"/>
</dbReference>
<dbReference type="AlphaFoldDB" id="A0A1H2AVZ2"/>
<accession>A0A1H2AVZ2</accession>
<protein>
    <submittedName>
        <fullName evidence="1">Uncharacterized protein</fullName>
    </submittedName>
</protein>
<organism evidence="1 2">
    <name type="scientific">Mucilaginibacter mallensis</name>
    <dbReference type="NCBI Taxonomy" id="652787"/>
    <lineage>
        <taxon>Bacteria</taxon>
        <taxon>Pseudomonadati</taxon>
        <taxon>Bacteroidota</taxon>
        <taxon>Sphingobacteriia</taxon>
        <taxon>Sphingobacteriales</taxon>
        <taxon>Sphingobacteriaceae</taxon>
        <taxon>Mucilaginibacter</taxon>
    </lineage>
</organism>
<dbReference type="STRING" id="652787.SAMN05216490_3756"/>
<gene>
    <name evidence="1" type="ORF">SAMN05216490_3756</name>
</gene>
<evidence type="ECO:0000313" key="1">
    <source>
        <dbReference type="EMBL" id="SDT50158.1"/>
    </source>
</evidence>